<evidence type="ECO:0000313" key="2">
    <source>
        <dbReference type="Proteomes" id="UP000177130"/>
    </source>
</evidence>
<organism evidence="1 2">
    <name type="scientific">Candidatus Taylorbacteria bacterium RIFCSPHIGHO2_02_FULL_43_32b</name>
    <dbReference type="NCBI Taxonomy" id="1802306"/>
    <lineage>
        <taxon>Bacteria</taxon>
        <taxon>Candidatus Tayloriibacteriota</taxon>
    </lineage>
</organism>
<dbReference type="EMBL" id="MHRK01000017">
    <property type="protein sequence ID" value="OHA24188.1"/>
    <property type="molecule type" value="Genomic_DNA"/>
</dbReference>
<gene>
    <name evidence="1" type="ORF">A3C72_03575</name>
</gene>
<dbReference type="Gene3D" id="3.20.20.150">
    <property type="entry name" value="Divalent-metal-dependent TIM barrel enzymes"/>
    <property type="match status" value="1"/>
</dbReference>
<dbReference type="Proteomes" id="UP000177130">
    <property type="component" value="Unassembled WGS sequence"/>
</dbReference>
<name>A0A1G2MK14_9BACT</name>
<accession>A0A1G2MK14</accession>
<evidence type="ECO:0000313" key="1">
    <source>
        <dbReference type="EMBL" id="OHA24188.1"/>
    </source>
</evidence>
<comment type="caution">
    <text evidence="1">The sequence shown here is derived from an EMBL/GenBank/DDBJ whole genome shotgun (WGS) entry which is preliminary data.</text>
</comment>
<protein>
    <recommendedName>
        <fullName evidence="3">Xylose isomerase-like TIM barrel domain-containing protein</fullName>
    </recommendedName>
</protein>
<dbReference type="InterPro" id="IPR036237">
    <property type="entry name" value="Xyl_isomerase-like_sf"/>
</dbReference>
<dbReference type="AlphaFoldDB" id="A0A1G2MK14"/>
<dbReference type="SUPFAM" id="SSF51658">
    <property type="entry name" value="Xylose isomerase-like"/>
    <property type="match status" value="1"/>
</dbReference>
<proteinExistence type="predicted"/>
<evidence type="ECO:0008006" key="3">
    <source>
        <dbReference type="Google" id="ProtNLM"/>
    </source>
</evidence>
<sequence length="241" mass="27407">MAKAAGFDMVEFLLAGWILEHPEEAAEMARDEGLDVRFHLAWTRQTSSAQTLFWCAAWRILTSVGWLPKQGSTFWEMAPPIITDAVVVYAENLLNGLQVNHYVQTMSTMKDGRFQISRADADRRLLGGVQLVVFDTYHDLHFRDGGLQILEENSRVRLLELMVADYKMYGSRIAEIHIQDWSKTGGRSVWPGTGDLPIREFLLEVVNRDSELILTPETKPIMRNVADGLKRLCNDVQDLVD</sequence>
<reference evidence="1 2" key="1">
    <citation type="journal article" date="2016" name="Nat. Commun.">
        <title>Thousands of microbial genomes shed light on interconnected biogeochemical processes in an aquifer system.</title>
        <authorList>
            <person name="Anantharaman K."/>
            <person name="Brown C.T."/>
            <person name="Hug L.A."/>
            <person name="Sharon I."/>
            <person name="Castelle C.J."/>
            <person name="Probst A.J."/>
            <person name="Thomas B.C."/>
            <person name="Singh A."/>
            <person name="Wilkins M.J."/>
            <person name="Karaoz U."/>
            <person name="Brodie E.L."/>
            <person name="Williams K.H."/>
            <person name="Hubbard S.S."/>
            <person name="Banfield J.F."/>
        </authorList>
    </citation>
    <scope>NUCLEOTIDE SEQUENCE [LARGE SCALE GENOMIC DNA]</scope>
</reference>